<dbReference type="PANTHER" id="PTHR47766:SF1">
    <property type="entry name" value="PROTEIN EFR3"/>
    <property type="match status" value="1"/>
</dbReference>
<name>A0A1A0HEE6_9ASCO</name>
<evidence type="ECO:0000256" key="1">
    <source>
        <dbReference type="ARBA" id="ARBA00010216"/>
    </source>
</evidence>
<evidence type="ECO:0000256" key="2">
    <source>
        <dbReference type="ARBA" id="ARBA00017967"/>
    </source>
</evidence>
<keyword evidence="6" id="KW-1185">Reference proteome</keyword>
<keyword evidence="4" id="KW-1133">Transmembrane helix</keyword>
<dbReference type="STRING" id="869754.A0A1A0HEE6"/>
<dbReference type="EMBL" id="LXTC01000002">
    <property type="protein sequence ID" value="OBA22366.1"/>
    <property type="molecule type" value="Genomic_DNA"/>
</dbReference>
<sequence>MKVLRPKHQKLILQCYPPGKAADKKPNPLELLYLLYYASTRRVKLEKVVEFLKHKTRADVRGRRPGNLVVTLSIVLLLIATCADNLNAFAPQVCLILHTALGVTELPLYKALVATYGVFCARLDNGLFAGDKGFVDAFAHVTRALVAHAQAQLARQPPRRRDWLVLALRTCRHAVPCVGLNAQLAARFVPAFVAVLAPPVHAAFPAAALAARLRAALNVEQGPGPALARLPTARSHADTARADPADDAWTDADLGDEALRGLRALFHTSLAPQIAAATRLVVEHDFALQTGGGGSGGGGAAAAAWGPVFLQVCASYIPVQLRFETLLTLVATLSDIAGGAAAGRTGFLRMRHYATHIRGLVALGFNMIGLSISDILAQFLALKTSLHGPLADALPRAQAAELSAIYSECICNLASHIYYSDQVLDAVEGILLRADSVLRAADPRHARSSYRLVLDLLDMIARIMDLLAANASAIAWNHASLEAWEPSFRLLGFARAYPDFAALLPRADVARLQAKYLDVVRSSLGRAPHSRAVAQGPLGMPVYAPHLAQPSYLQPNYKGYIEDPANSLTALLLHCGDYFAEASFDPPAARTLAKVLGVVARLTGVNFAHNFLPFFAAWQLQAPTSSAALVARDLCAYYVLTSVLESVGDSYAELLDSDIASLSLSKALHHDIELRRPTLWTLASASTVSPLPDVFAGQITVGAIEQYFAQTSLKQWLLSPNTLLADFEDAQGHKLAAPRDRSGQNAASDAASLGSSFQNGRLGLGTANDISSIYSGLQNTQHNDKAAESGTPDTSHVTHVSLRTPAPADAHRNRRVLMPRVEDLKLSVEGTAGENKLAFAGGAHASAAHSILLRQLHTTDVMSILDDLKSDDDREIVV</sequence>
<feature type="region of interest" description="Disordered" evidence="3">
    <location>
        <begin position="780"/>
        <end position="811"/>
    </location>
</feature>
<comment type="caution">
    <text evidence="5">The sequence shown here is derived from an EMBL/GenBank/DDBJ whole genome shotgun (WGS) entry which is preliminary data.</text>
</comment>
<keyword evidence="4" id="KW-0812">Transmembrane</keyword>
<dbReference type="InterPro" id="IPR049150">
    <property type="entry name" value="EFR3_HEAT-like_rpt"/>
</dbReference>
<evidence type="ECO:0000313" key="5">
    <source>
        <dbReference type="EMBL" id="OBA22366.1"/>
    </source>
</evidence>
<gene>
    <name evidence="5" type="ORF">METBIDRAFT_40283</name>
</gene>
<reference evidence="5 6" key="1">
    <citation type="submission" date="2016-05" db="EMBL/GenBank/DDBJ databases">
        <title>Comparative genomics of biotechnologically important yeasts.</title>
        <authorList>
            <consortium name="DOE Joint Genome Institute"/>
            <person name="Riley R."/>
            <person name="Haridas S."/>
            <person name="Wolfe K.H."/>
            <person name="Lopes M.R."/>
            <person name="Hittinger C.T."/>
            <person name="Goker M."/>
            <person name="Salamov A."/>
            <person name="Wisecaver J."/>
            <person name="Long T.M."/>
            <person name="Aerts A.L."/>
            <person name="Barry K."/>
            <person name="Choi C."/>
            <person name="Clum A."/>
            <person name="Coughlan A.Y."/>
            <person name="Deshpande S."/>
            <person name="Douglass A.P."/>
            <person name="Hanson S.J."/>
            <person name="Klenk H.-P."/>
            <person name="LaButti K."/>
            <person name="Lapidus A."/>
            <person name="Lindquist E."/>
            <person name="Lipzen A."/>
            <person name="Meier-kolthoff J.P."/>
            <person name="Ohm R.A."/>
            <person name="Otillar R.P."/>
            <person name="Pangilinan J."/>
            <person name="Peng Y."/>
            <person name="Rokas A."/>
            <person name="Rosa C.A."/>
            <person name="Scheuner C."/>
            <person name="Sibirny A.A."/>
            <person name="Slot J.C."/>
            <person name="Stielow J.B."/>
            <person name="Sun H."/>
            <person name="Kurtzman C.P."/>
            <person name="Blackwell M."/>
            <person name="Grigoriev I.V."/>
            <person name="Jeffries T.W."/>
        </authorList>
    </citation>
    <scope>NUCLEOTIDE SEQUENCE [LARGE SCALE GENOMIC DNA]</scope>
    <source>
        <strain evidence="5 6">NRRL YB-4993</strain>
    </source>
</reference>
<evidence type="ECO:0000256" key="4">
    <source>
        <dbReference type="SAM" id="Phobius"/>
    </source>
</evidence>
<dbReference type="GeneID" id="30030228"/>
<dbReference type="OrthoDB" id="19232at2759"/>
<dbReference type="InterPro" id="IPR039786">
    <property type="entry name" value="EFR3"/>
</dbReference>
<dbReference type="Pfam" id="PF21072">
    <property type="entry name" value="EFR3"/>
    <property type="match status" value="1"/>
</dbReference>
<organism evidence="5 6">
    <name type="scientific">Metschnikowia bicuspidata var. bicuspidata NRRL YB-4993</name>
    <dbReference type="NCBI Taxonomy" id="869754"/>
    <lineage>
        <taxon>Eukaryota</taxon>
        <taxon>Fungi</taxon>
        <taxon>Dikarya</taxon>
        <taxon>Ascomycota</taxon>
        <taxon>Saccharomycotina</taxon>
        <taxon>Pichiomycetes</taxon>
        <taxon>Metschnikowiaceae</taxon>
        <taxon>Metschnikowia</taxon>
    </lineage>
</organism>
<comment type="similarity">
    <text evidence="1">Belongs to the EFR3 family.</text>
</comment>
<dbReference type="RefSeq" id="XP_018712862.1">
    <property type="nucleotide sequence ID" value="XM_018857252.1"/>
</dbReference>
<accession>A0A1A0HEE6</accession>
<proteinExistence type="inferred from homology"/>
<keyword evidence="4" id="KW-0472">Membrane</keyword>
<protein>
    <recommendedName>
        <fullName evidence="2">Protein EFR3</fullName>
    </recommendedName>
</protein>
<dbReference type="GO" id="GO:0072659">
    <property type="term" value="P:protein localization to plasma membrane"/>
    <property type="evidence" value="ECO:0007669"/>
    <property type="project" value="InterPro"/>
</dbReference>
<dbReference type="GO" id="GO:0005886">
    <property type="term" value="C:plasma membrane"/>
    <property type="evidence" value="ECO:0007669"/>
    <property type="project" value="TreeGrafter"/>
</dbReference>
<evidence type="ECO:0000313" key="6">
    <source>
        <dbReference type="Proteomes" id="UP000092555"/>
    </source>
</evidence>
<dbReference type="PANTHER" id="PTHR47766">
    <property type="entry name" value="PROTEIN EFR3"/>
    <property type="match status" value="1"/>
</dbReference>
<feature type="transmembrane region" description="Helical" evidence="4">
    <location>
        <begin position="67"/>
        <end position="86"/>
    </location>
</feature>
<evidence type="ECO:0000256" key="3">
    <source>
        <dbReference type="SAM" id="MobiDB-lite"/>
    </source>
</evidence>
<dbReference type="AlphaFoldDB" id="A0A1A0HEE6"/>
<dbReference type="Proteomes" id="UP000092555">
    <property type="component" value="Unassembled WGS sequence"/>
</dbReference>